<gene>
    <name evidence="1" type="ORF">TRAPUB_12628</name>
</gene>
<evidence type="ECO:0008006" key="3">
    <source>
        <dbReference type="Google" id="ProtNLM"/>
    </source>
</evidence>
<sequence>MSMNRVPGKIRFSPRIPVVDPVRGPRYVWAVDMLMMRFYRIDHEGGRRRRTDLHTVDLRANPGVESSKGTIFILDTGANTSDFPDAAVTTIREEIFHAAEIKTNEGWNFAIPEHYRQQEIIIDFVFRGEHDTQVIVPGPAMPFLYQKSDPIARTLVCPAVGDYFLGVVSFNLFLNYVISPLLTLNAQNFFQTMFVAMYQPDHDDEKPYVRLAPQDQSESALSVLPPRET</sequence>
<evidence type="ECO:0000313" key="1">
    <source>
        <dbReference type="EMBL" id="OJT10852.1"/>
    </source>
</evidence>
<evidence type="ECO:0000313" key="2">
    <source>
        <dbReference type="Proteomes" id="UP000184267"/>
    </source>
</evidence>
<name>A0A1M2VTL1_TRAPU</name>
<proteinExistence type="predicted"/>
<dbReference type="AlphaFoldDB" id="A0A1M2VTL1"/>
<reference evidence="1 2" key="1">
    <citation type="submission" date="2016-10" db="EMBL/GenBank/DDBJ databases">
        <title>Genome sequence of the basidiomycete white-rot fungus Trametes pubescens.</title>
        <authorList>
            <person name="Makela M.R."/>
            <person name="Granchi Z."/>
            <person name="Peng M."/>
            <person name="De Vries R.P."/>
            <person name="Grigoriev I."/>
            <person name="Riley R."/>
            <person name="Hilden K."/>
        </authorList>
    </citation>
    <scope>NUCLEOTIDE SEQUENCE [LARGE SCALE GENOMIC DNA]</scope>
    <source>
        <strain evidence="1 2">FBCC735</strain>
    </source>
</reference>
<protein>
    <recommendedName>
        <fullName evidence="3">Peptidase A1 domain-containing protein</fullName>
    </recommendedName>
</protein>
<organism evidence="1 2">
    <name type="scientific">Trametes pubescens</name>
    <name type="common">White-rot fungus</name>
    <dbReference type="NCBI Taxonomy" id="154538"/>
    <lineage>
        <taxon>Eukaryota</taxon>
        <taxon>Fungi</taxon>
        <taxon>Dikarya</taxon>
        <taxon>Basidiomycota</taxon>
        <taxon>Agaricomycotina</taxon>
        <taxon>Agaricomycetes</taxon>
        <taxon>Polyporales</taxon>
        <taxon>Polyporaceae</taxon>
        <taxon>Trametes</taxon>
    </lineage>
</organism>
<dbReference type="Proteomes" id="UP000184267">
    <property type="component" value="Unassembled WGS sequence"/>
</dbReference>
<comment type="caution">
    <text evidence="1">The sequence shown here is derived from an EMBL/GenBank/DDBJ whole genome shotgun (WGS) entry which is preliminary data.</text>
</comment>
<accession>A0A1M2VTL1</accession>
<dbReference type="OrthoDB" id="2758564at2759"/>
<dbReference type="EMBL" id="MNAD01000727">
    <property type="protein sequence ID" value="OJT10852.1"/>
    <property type="molecule type" value="Genomic_DNA"/>
</dbReference>
<keyword evidence="2" id="KW-1185">Reference proteome</keyword>